<accession>A0A1G5X035</accession>
<name>A0A1G5X035_9BACT</name>
<dbReference type="RefSeq" id="WP_092729277.1">
    <property type="nucleotide sequence ID" value="NZ_FMXE01000008.1"/>
</dbReference>
<dbReference type="InterPro" id="IPR005901">
    <property type="entry name" value="GLPGLI"/>
</dbReference>
<dbReference type="Pfam" id="PF09697">
    <property type="entry name" value="Porph_ging"/>
    <property type="match status" value="1"/>
</dbReference>
<protein>
    <submittedName>
        <fullName evidence="2">GLPGLI family protein</fullName>
    </submittedName>
</protein>
<evidence type="ECO:0000256" key="1">
    <source>
        <dbReference type="SAM" id="SignalP"/>
    </source>
</evidence>
<dbReference type="NCBIfam" id="TIGR01200">
    <property type="entry name" value="GLPGLI"/>
    <property type="match status" value="1"/>
</dbReference>
<feature type="signal peptide" evidence="1">
    <location>
        <begin position="1"/>
        <end position="23"/>
    </location>
</feature>
<organism evidence="2 3">
    <name type="scientific">Algoriphagus alkaliphilus</name>
    <dbReference type="NCBI Taxonomy" id="279824"/>
    <lineage>
        <taxon>Bacteria</taxon>
        <taxon>Pseudomonadati</taxon>
        <taxon>Bacteroidota</taxon>
        <taxon>Cytophagia</taxon>
        <taxon>Cytophagales</taxon>
        <taxon>Cyclobacteriaceae</taxon>
        <taxon>Algoriphagus</taxon>
    </lineage>
</organism>
<dbReference type="EMBL" id="FMXE01000008">
    <property type="protein sequence ID" value="SDA63580.1"/>
    <property type="molecule type" value="Genomic_DNA"/>
</dbReference>
<gene>
    <name evidence="2" type="ORF">SAMN03080617_01449</name>
</gene>
<dbReference type="STRING" id="279824.SAMN03080617_01449"/>
<proteinExistence type="predicted"/>
<keyword evidence="1" id="KW-0732">Signal</keyword>
<dbReference type="Proteomes" id="UP000198756">
    <property type="component" value="Unassembled WGS sequence"/>
</dbReference>
<evidence type="ECO:0000313" key="2">
    <source>
        <dbReference type="EMBL" id="SDA63580.1"/>
    </source>
</evidence>
<feature type="chain" id="PRO_5011528582" evidence="1">
    <location>
        <begin position="24"/>
        <end position="279"/>
    </location>
</feature>
<dbReference type="OrthoDB" id="1440774at2"/>
<reference evidence="3" key="1">
    <citation type="submission" date="2016-10" db="EMBL/GenBank/DDBJ databases">
        <authorList>
            <person name="Varghese N."/>
            <person name="Submissions S."/>
        </authorList>
    </citation>
    <scope>NUCLEOTIDE SEQUENCE [LARGE SCALE GENOMIC DNA]</scope>
    <source>
        <strain evidence="3">DSM 22703</strain>
    </source>
</reference>
<sequence length="279" mass="31283">MKAKILLLVSIFFLSVTIPQAIAQGLTGRAYYKSSSQIKIAMDSTKMAPEQMAEIQAQLKKQMERDYILSFTQTESNWKQAESLGGGPATASSGGMTMVINTGSQDKILYKNLADQSFLREEEVMGKEFLIKDTLEPSEWELTSETKKIGNYTAQKATYSRIVDSQRFSTGMTEMENVKDTIRVTAWFTPEIPVSHGPDNFFGLPGLILEVQNQGRILICEKIELNPSTNPVKIEQPKKGKVVNREEFRAMQEAGMKQMMNQYQGKPGEGNQFTIRIGN</sequence>
<dbReference type="AlphaFoldDB" id="A0A1G5X035"/>
<keyword evidence="3" id="KW-1185">Reference proteome</keyword>
<evidence type="ECO:0000313" key="3">
    <source>
        <dbReference type="Proteomes" id="UP000198756"/>
    </source>
</evidence>